<comment type="caution">
    <text evidence="1">The sequence shown here is derived from an EMBL/GenBank/DDBJ whole genome shotgun (WGS) entry which is preliminary data.</text>
</comment>
<name>A0ABV7DUJ7_9RHOB</name>
<dbReference type="RefSeq" id="WP_197646312.1">
    <property type="nucleotide sequence ID" value="NZ_JAEACP010000018.1"/>
</dbReference>
<dbReference type="EMBL" id="JBHRSM010000017">
    <property type="protein sequence ID" value="MFC3086345.1"/>
    <property type="molecule type" value="Genomic_DNA"/>
</dbReference>
<dbReference type="Proteomes" id="UP001595445">
    <property type="component" value="Unassembled WGS sequence"/>
</dbReference>
<evidence type="ECO:0000313" key="1">
    <source>
        <dbReference type="EMBL" id="MFC3086345.1"/>
    </source>
</evidence>
<gene>
    <name evidence="1" type="ORF">ACFOD6_09840</name>
</gene>
<sequence length="96" mass="10091">MSVTITTPFANLSLTLSAPNLGDLGDAIDLTLGRSSGAVRAVQVAAETVGDLLDAVAVIARRMDDPDRIEAIRIDESACRAELDVAARPVDPRPLH</sequence>
<keyword evidence="2" id="KW-1185">Reference proteome</keyword>
<accession>A0ABV7DUJ7</accession>
<proteinExistence type="predicted"/>
<evidence type="ECO:0000313" key="2">
    <source>
        <dbReference type="Proteomes" id="UP001595445"/>
    </source>
</evidence>
<protein>
    <submittedName>
        <fullName evidence="1">Uncharacterized protein</fullName>
    </submittedName>
</protein>
<organism evidence="1 2">
    <name type="scientific">Tabrizicola soli</name>
    <dbReference type="NCBI Taxonomy" id="2185115"/>
    <lineage>
        <taxon>Bacteria</taxon>
        <taxon>Pseudomonadati</taxon>
        <taxon>Pseudomonadota</taxon>
        <taxon>Alphaproteobacteria</taxon>
        <taxon>Rhodobacterales</taxon>
        <taxon>Paracoccaceae</taxon>
        <taxon>Tabrizicola</taxon>
    </lineage>
</organism>
<reference evidence="2" key="1">
    <citation type="journal article" date="2019" name="Int. J. Syst. Evol. Microbiol.">
        <title>The Global Catalogue of Microorganisms (GCM) 10K type strain sequencing project: providing services to taxonomists for standard genome sequencing and annotation.</title>
        <authorList>
            <consortium name="The Broad Institute Genomics Platform"/>
            <consortium name="The Broad Institute Genome Sequencing Center for Infectious Disease"/>
            <person name="Wu L."/>
            <person name="Ma J."/>
        </authorList>
    </citation>
    <scope>NUCLEOTIDE SEQUENCE [LARGE SCALE GENOMIC DNA]</scope>
    <source>
        <strain evidence="2">KCTC 62102</strain>
    </source>
</reference>